<feature type="domain" description="LRRC8 pannexin-like TM region" evidence="18">
    <location>
        <begin position="18"/>
        <end position="309"/>
    </location>
</feature>
<feature type="compositionally biased region" description="Basic and acidic residues" evidence="16">
    <location>
        <begin position="965"/>
        <end position="979"/>
    </location>
</feature>
<feature type="compositionally biased region" description="Basic and acidic residues" evidence="16">
    <location>
        <begin position="829"/>
        <end position="847"/>
    </location>
</feature>
<dbReference type="GO" id="GO:0005886">
    <property type="term" value="C:plasma membrane"/>
    <property type="evidence" value="ECO:0007669"/>
    <property type="project" value="UniProtKB-SubCell"/>
</dbReference>
<feature type="transmembrane region" description="Helical" evidence="17">
    <location>
        <begin position="44"/>
        <end position="62"/>
    </location>
</feature>
<evidence type="ECO:0000256" key="6">
    <source>
        <dbReference type="ARBA" id="ARBA00022692"/>
    </source>
</evidence>
<feature type="compositionally biased region" description="Polar residues" evidence="16">
    <location>
        <begin position="235"/>
        <end position="244"/>
    </location>
</feature>
<keyword evidence="3" id="KW-0813">Transport</keyword>
<evidence type="ECO:0000256" key="1">
    <source>
        <dbReference type="ARBA" id="ARBA00004651"/>
    </source>
</evidence>
<evidence type="ECO:0000256" key="8">
    <source>
        <dbReference type="ARBA" id="ARBA00022989"/>
    </source>
</evidence>
<dbReference type="SMART" id="SM00369">
    <property type="entry name" value="LRR_TYP"/>
    <property type="match status" value="8"/>
</dbReference>
<keyword evidence="5" id="KW-0433">Leucine-rich repeat</keyword>
<keyword evidence="7" id="KW-0677">Repeat</keyword>
<comment type="catalytic activity">
    <reaction evidence="15">
        <text>chloride(in) = chloride(out)</text>
        <dbReference type="Rhea" id="RHEA:29823"/>
        <dbReference type="ChEBI" id="CHEBI:17996"/>
    </reaction>
</comment>
<dbReference type="Proteomes" id="UP000250572">
    <property type="component" value="Unassembled WGS sequence"/>
</dbReference>
<keyword evidence="4" id="KW-1003">Cell membrane</keyword>
<dbReference type="InterPro" id="IPR032675">
    <property type="entry name" value="LRR_dom_sf"/>
</dbReference>
<dbReference type="InterPro" id="IPR050216">
    <property type="entry name" value="LRR_domain-containing"/>
</dbReference>
<keyword evidence="10 17" id="KW-0472">Membrane</keyword>
<proteinExistence type="inferred from homology"/>
<evidence type="ECO:0000256" key="14">
    <source>
        <dbReference type="ARBA" id="ARBA00024158"/>
    </source>
</evidence>
<evidence type="ECO:0000256" key="10">
    <source>
        <dbReference type="ARBA" id="ARBA00023136"/>
    </source>
</evidence>
<dbReference type="PROSITE" id="PS51450">
    <property type="entry name" value="LRR"/>
    <property type="match status" value="3"/>
</dbReference>
<dbReference type="InterPro" id="IPR001611">
    <property type="entry name" value="Leu-rich_rpt"/>
</dbReference>
<name>A0A315URE8_GAMAF</name>
<dbReference type="PANTHER" id="PTHR48051:SF50">
    <property type="entry name" value="LOC100145421 PROTEIN"/>
    <property type="match status" value="1"/>
</dbReference>
<feature type="region of interest" description="Disordered" evidence="16">
    <location>
        <begin position="941"/>
        <end position="991"/>
    </location>
</feature>
<evidence type="ECO:0000256" key="9">
    <source>
        <dbReference type="ARBA" id="ARBA00023065"/>
    </source>
</evidence>
<keyword evidence="9" id="KW-0406">Ion transport</keyword>
<dbReference type="GO" id="GO:0034220">
    <property type="term" value="P:monoatomic ion transmembrane transport"/>
    <property type="evidence" value="ECO:0007669"/>
    <property type="project" value="UniProtKB-KW"/>
</dbReference>
<comment type="similarity">
    <text evidence="2">Belongs to the LRRC8 family.</text>
</comment>
<comment type="subcellular location">
    <subcellularLocation>
        <location evidence="1">Cell membrane</location>
        <topology evidence="1">Multi-pass membrane protein</topology>
    </subcellularLocation>
</comment>
<evidence type="ECO:0000256" key="7">
    <source>
        <dbReference type="ARBA" id="ARBA00022737"/>
    </source>
</evidence>
<dbReference type="SMART" id="SM00364">
    <property type="entry name" value="LRR_BAC"/>
    <property type="match status" value="4"/>
</dbReference>
<evidence type="ECO:0000313" key="20">
    <source>
        <dbReference type="Proteomes" id="UP000250572"/>
    </source>
</evidence>
<dbReference type="GO" id="GO:0005737">
    <property type="term" value="C:cytoplasm"/>
    <property type="evidence" value="ECO:0007669"/>
    <property type="project" value="TreeGrafter"/>
</dbReference>
<sequence length="1068" mass="120307">MSRDVQQHTFAGGHLRIMFTLTEVASLNDIQPTYRILKPWWDVFMDYLGLVMLMLAIFAMTMQITKDQVACLPCPEETGGVSETEANLYSTQKGSSATPTGAPVTPTIPSGTTAQSNKAVTGILMTHGTGTAEQKTDLQPEPKGVKTNLDFQQYVFINQMCYHDALPWSSKYFPYLTLIHTIILMVSSNFWFKYPKTSSKIDHFVSILGRCFESPWTTKALSETACEDSEENKQRLTGSSSGPKQVSLEGKDESPDTNPSTPMLGIKVSVDKHIAEVPSSMTILDKKDGEQAKALFEKVRKFRAHVEDKYSFEKVREESSFSDIPDVKNDFAFLLHMVDQYDQLHSKRFGVFLSEVSENKLREISLNHEWTFEKLKQHVTRNAHDQQELHLFMLSGLPNAVFDLTDLEVLKLELIPEVRFSAKVSQMTSMQELHLCHCPAKVEQTGFAFLRDHLRCLHVKFTDVAEIPPWVYLLRSLRELYLMGNLNSENNKMIGLESMRDLRHLKTLCLKSNLTKMPTNITELSPHLLRLVVHNDGTKLLVLNSLKKMTSLVELELHNCELERIPHAIFSLTNLQELDLKSNNIRTIEEIISFQHLKRLTCLKLWHNKIITIPASIGHVKSLESLHLSHNKLESLPSALFTLPKLRHLDVAHNSITVLPPDVGLLNNLQHLAINSNKLEALPKPLFRCTKLKVLCLGQNALTSLPETVGQLVQLTQLELRGNCLDRLPIQLGSCRLLRKNGLIVEDHLFDTLPWNSGISVAYADISDDLSEKEVIIHLPLKHPRVPQHFIEAMKRISATPDMASQTQPQKGEDASVDKWKSSFQPIDKQNEKSEDKSPGSETRTELYDPNDPLSSDSEAEMSQLPPAVQNSSQRCKRLSPDRDARRWESSTAAAASRPLERRTVPQTSRPTDSQDLNPGHVLDRPGYEFPTGHLEARIHSPDRLSHGSSSQAIPESFRGLRTNGGERKPLPDYPREEMAAPLRVSPPRLKREHQQLGYVERGLDQEAPPPKLTRTKGENTKLNNCAKCLGGPSSAFQSQLLSELQFPSFMPSPMTPTLGSFRLASSH</sequence>
<keyword evidence="6 17" id="KW-0812">Transmembrane</keyword>
<evidence type="ECO:0000256" key="11">
    <source>
        <dbReference type="ARBA" id="ARBA00023157"/>
    </source>
</evidence>
<feature type="region of interest" description="Disordered" evidence="16">
    <location>
        <begin position="227"/>
        <end position="263"/>
    </location>
</feature>
<keyword evidence="11" id="KW-1015">Disulfide bond</keyword>
<evidence type="ECO:0000256" key="2">
    <source>
        <dbReference type="ARBA" id="ARBA00010471"/>
    </source>
</evidence>
<keyword evidence="20" id="KW-1185">Reference proteome</keyword>
<comment type="caution">
    <text evidence="19">The sequence shown here is derived from an EMBL/GenBank/DDBJ whole genome shotgun (WGS) entry which is preliminary data.</text>
</comment>
<comment type="catalytic activity">
    <reaction evidence="14">
        <text>taurine(out) = taurine(in)</text>
        <dbReference type="Rhea" id="RHEA:66328"/>
        <dbReference type="ChEBI" id="CHEBI:507393"/>
    </reaction>
</comment>
<comment type="catalytic activity">
    <reaction evidence="13">
        <text>iodide(out) = iodide(in)</text>
        <dbReference type="Rhea" id="RHEA:66324"/>
        <dbReference type="ChEBI" id="CHEBI:16382"/>
    </reaction>
</comment>
<reference evidence="19 20" key="1">
    <citation type="journal article" date="2018" name="G3 (Bethesda)">
        <title>A High-Quality Reference Genome for the Invasive Mosquitofish Gambusia affinis Using a Chicago Library.</title>
        <authorList>
            <person name="Hoffberg S.L."/>
            <person name="Troendle N.J."/>
            <person name="Glenn T.C."/>
            <person name="Mahmud O."/>
            <person name="Louha S."/>
            <person name="Chalopin D."/>
            <person name="Bennetzen J.L."/>
            <person name="Mauricio R."/>
        </authorList>
    </citation>
    <scope>NUCLEOTIDE SEQUENCE [LARGE SCALE GENOMIC DNA]</scope>
    <source>
        <strain evidence="19">NE01/NJP1002.9</strain>
        <tissue evidence="19">Muscle</tissue>
    </source>
</reference>
<dbReference type="AlphaFoldDB" id="A0A315URE8"/>
<feature type="region of interest" description="Disordered" evidence="16">
    <location>
        <begin position="801"/>
        <end position="926"/>
    </location>
</feature>
<dbReference type="SMART" id="SM00365">
    <property type="entry name" value="LRR_SD22"/>
    <property type="match status" value="5"/>
</dbReference>
<dbReference type="InterPro" id="IPR003591">
    <property type="entry name" value="Leu-rich_rpt_typical-subtyp"/>
</dbReference>
<dbReference type="InterPro" id="IPR021040">
    <property type="entry name" value="LRRC8_Pannexin-like"/>
</dbReference>
<keyword evidence="12" id="KW-0407">Ion channel</keyword>
<evidence type="ECO:0000256" key="4">
    <source>
        <dbReference type="ARBA" id="ARBA00022475"/>
    </source>
</evidence>
<accession>A0A315URE8</accession>
<evidence type="ECO:0000256" key="13">
    <source>
        <dbReference type="ARBA" id="ARBA00024145"/>
    </source>
</evidence>
<evidence type="ECO:0000256" key="12">
    <source>
        <dbReference type="ARBA" id="ARBA00023303"/>
    </source>
</evidence>
<dbReference type="EMBL" id="NHOQ01002897">
    <property type="protein sequence ID" value="PWA14011.1"/>
    <property type="molecule type" value="Genomic_DNA"/>
</dbReference>
<dbReference type="FunFam" id="3.80.10.10:FF:000424">
    <property type="entry name" value="Volume-regulated anion channel subunit LRRC8E"/>
    <property type="match status" value="1"/>
</dbReference>
<feature type="compositionally biased region" description="Basic and acidic residues" evidence="16">
    <location>
        <begin position="811"/>
        <end position="821"/>
    </location>
</feature>
<dbReference type="Gene3D" id="3.80.10.10">
    <property type="entry name" value="Ribonuclease Inhibitor"/>
    <property type="match status" value="2"/>
</dbReference>
<evidence type="ECO:0000256" key="15">
    <source>
        <dbReference type="ARBA" id="ARBA00024167"/>
    </source>
</evidence>
<organism evidence="19 20">
    <name type="scientific">Gambusia affinis</name>
    <name type="common">Western mosquitofish</name>
    <name type="synonym">Heterandria affinis</name>
    <dbReference type="NCBI Taxonomy" id="33528"/>
    <lineage>
        <taxon>Eukaryota</taxon>
        <taxon>Metazoa</taxon>
        <taxon>Chordata</taxon>
        <taxon>Craniata</taxon>
        <taxon>Vertebrata</taxon>
        <taxon>Euteleostomi</taxon>
        <taxon>Actinopterygii</taxon>
        <taxon>Neopterygii</taxon>
        <taxon>Teleostei</taxon>
        <taxon>Neoteleostei</taxon>
        <taxon>Acanthomorphata</taxon>
        <taxon>Ovalentaria</taxon>
        <taxon>Atherinomorphae</taxon>
        <taxon>Cyprinodontiformes</taxon>
        <taxon>Poeciliidae</taxon>
        <taxon>Poeciliinae</taxon>
        <taxon>Gambusia</taxon>
    </lineage>
</organism>
<protein>
    <recommendedName>
        <fullName evidence="18">LRRC8 pannexin-like TM region domain-containing protein</fullName>
    </recommendedName>
</protein>
<evidence type="ECO:0000313" key="19">
    <source>
        <dbReference type="EMBL" id="PWA14011.1"/>
    </source>
</evidence>
<gene>
    <name evidence="19" type="ORF">CCH79_00017041</name>
</gene>
<dbReference type="FunFam" id="3.80.10.10:FF:000089">
    <property type="entry name" value="volume-regulated anion channel subunit LRRC8B"/>
    <property type="match status" value="1"/>
</dbReference>
<evidence type="ECO:0000256" key="16">
    <source>
        <dbReference type="SAM" id="MobiDB-lite"/>
    </source>
</evidence>
<dbReference type="PANTHER" id="PTHR48051">
    <property type="match status" value="1"/>
</dbReference>
<feature type="compositionally biased region" description="Polar residues" evidence="16">
    <location>
        <begin position="905"/>
        <end position="917"/>
    </location>
</feature>
<evidence type="ECO:0000259" key="18">
    <source>
        <dbReference type="Pfam" id="PF12534"/>
    </source>
</evidence>
<feature type="compositionally biased region" description="Basic and acidic residues" evidence="16">
    <location>
        <begin position="879"/>
        <end position="889"/>
    </location>
</feature>
<dbReference type="Pfam" id="PF12534">
    <property type="entry name" value="Pannexin_like"/>
    <property type="match status" value="1"/>
</dbReference>
<dbReference type="STRING" id="33528.ENSGAFP00000026816"/>
<dbReference type="SUPFAM" id="SSF52058">
    <property type="entry name" value="L domain-like"/>
    <property type="match status" value="1"/>
</dbReference>
<evidence type="ECO:0000256" key="17">
    <source>
        <dbReference type="SAM" id="Phobius"/>
    </source>
</evidence>
<evidence type="ECO:0000256" key="3">
    <source>
        <dbReference type="ARBA" id="ARBA00022448"/>
    </source>
</evidence>
<keyword evidence="8 17" id="KW-1133">Transmembrane helix</keyword>
<evidence type="ECO:0000256" key="5">
    <source>
        <dbReference type="ARBA" id="ARBA00022614"/>
    </source>
</evidence>
<dbReference type="Pfam" id="PF13855">
    <property type="entry name" value="LRR_8"/>
    <property type="match status" value="3"/>
</dbReference>